<dbReference type="Proteomes" id="UP001433268">
    <property type="component" value="Unassembled WGS sequence"/>
</dbReference>
<protein>
    <submittedName>
        <fullName evidence="3">Uncharacterized protein</fullName>
    </submittedName>
</protein>
<reference evidence="3 4" key="1">
    <citation type="submission" date="2023-01" db="EMBL/GenBank/DDBJ databases">
        <title>Analysis of 21 Apiospora genomes using comparative genomics revels a genus with tremendous synthesis potential of carbohydrate active enzymes and secondary metabolites.</title>
        <authorList>
            <person name="Sorensen T."/>
        </authorList>
    </citation>
    <scope>NUCLEOTIDE SEQUENCE [LARGE SCALE GENOMIC DNA]</scope>
    <source>
        <strain evidence="3 4">CBS 114990</strain>
    </source>
</reference>
<organism evidence="3 4">
    <name type="scientific">Apiospora hydei</name>
    <dbReference type="NCBI Taxonomy" id="1337664"/>
    <lineage>
        <taxon>Eukaryota</taxon>
        <taxon>Fungi</taxon>
        <taxon>Dikarya</taxon>
        <taxon>Ascomycota</taxon>
        <taxon>Pezizomycotina</taxon>
        <taxon>Sordariomycetes</taxon>
        <taxon>Xylariomycetidae</taxon>
        <taxon>Amphisphaeriales</taxon>
        <taxon>Apiosporaceae</taxon>
        <taxon>Apiospora</taxon>
    </lineage>
</organism>
<dbReference type="PANTHER" id="PTHR31642:SF310">
    <property type="entry name" value="FATTY ALCOHOL:CAFFEOYL-COA ACYLTRANSFERASE"/>
    <property type="match status" value="1"/>
</dbReference>
<dbReference type="Pfam" id="PF02458">
    <property type="entry name" value="Transferase"/>
    <property type="match status" value="1"/>
</dbReference>
<comment type="caution">
    <text evidence="3">The sequence shown here is derived from an EMBL/GenBank/DDBJ whole genome shotgun (WGS) entry which is preliminary data.</text>
</comment>
<proteinExistence type="predicted"/>
<sequence length="359" mass="37944">MPEPPAPVMAAQANFITGGLLLTAALHHSAGDATALETALSAWAQNPAAAAAASGSNNSSSGSAFTSYDAPSNDRGSLMQGTPPDSMAEFPEYVLRPNEKQSSLVVDETAPVAAADFQLPPMSGRIFYFSAAKLANLKREAAAYSTNDALCAFLWCQMTAARNPLSSFSYSSAMEDKVSAFTSAVNIRGRTNPPLPSTYLGNGSLPSMTDRLPVSELMAVSSEDDPAAPTTGPLQRAAAAIRASLQRYQSPTRVSETIGLLRSRADPSDYKQTFRAFLGPDVVASSWSDIRVLAEGNWGGEFGAPECFRIPGDDADGAIVILPRRPVEDGLEVVVGLETGAMGRLLESEEFRRVAEVRC</sequence>
<dbReference type="InterPro" id="IPR050317">
    <property type="entry name" value="Plant_Fungal_Acyltransferase"/>
</dbReference>
<keyword evidence="4" id="KW-1185">Reference proteome</keyword>
<dbReference type="InterPro" id="IPR023213">
    <property type="entry name" value="CAT-like_dom_sf"/>
</dbReference>
<accession>A0ABR1VJH2</accession>
<evidence type="ECO:0000256" key="2">
    <source>
        <dbReference type="SAM" id="MobiDB-lite"/>
    </source>
</evidence>
<evidence type="ECO:0000313" key="3">
    <source>
        <dbReference type="EMBL" id="KAK8071387.1"/>
    </source>
</evidence>
<dbReference type="EMBL" id="JAQQWN010000008">
    <property type="protein sequence ID" value="KAK8071387.1"/>
    <property type="molecule type" value="Genomic_DNA"/>
</dbReference>
<feature type="compositionally biased region" description="Low complexity" evidence="2">
    <location>
        <begin position="52"/>
        <end position="64"/>
    </location>
</feature>
<dbReference type="GeneID" id="92048965"/>
<name>A0ABR1VJH2_9PEZI</name>
<dbReference type="PANTHER" id="PTHR31642">
    <property type="entry name" value="TRICHOTHECENE 3-O-ACETYLTRANSFERASE"/>
    <property type="match status" value="1"/>
</dbReference>
<dbReference type="Gene3D" id="3.30.559.10">
    <property type="entry name" value="Chloramphenicol acetyltransferase-like domain"/>
    <property type="match status" value="2"/>
</dbReference>
<gene>
    <name evidence="3" type="ORF">PG997_011590</name>
</gene>
<evidence type="ECO:0000256" key="1">
    <source>
        <dbReference type="ARBA" id="ARBA00022679"/>
    </source>
</evidence>
<dbReference type="RefSeq" id="XP_066665195.1">
    <property type="nucleotide sequence ID" value="XM_066815905.1"/>
</dbReference>
<keyword evidence="1" id="KW-0808">Transferase</keyword>
<feature type="region of interest" description="Disordered" evidence="2">
    <location>
        <begin position="52"/>
        <end position="83"/>
    </location>
</feature>
<evidence type="ECO:0000313" key="4">
    <source>
        <dbReference type="Proteomes" id="UP001433268"/>
    </source>
</evidence>